<dbReference type="RefSeq" id="WP_052220948.1">
    <property type="nucleotide sequence ID" value="NZ_LHUR01000018.1"/>
</dbReference>
<comment type="caution">
    <text evidence="1">The sequence shown here is derived from an EMBL/GenBank/DDBJ whole genome shotgun (WGS) entry which is preliminary data.</text>
</comment>
<dbReference type="Pfam" id="PF16258">
    <property type="entry name" value="DUF4912"/>
    <property type="match status" value="1"/>
</dbReference>
<accession>A0A0L6ZB46</accession>
<protein>
    <submittedName>
        <fullName evidence="1">Uncharacterized protein</fullName>
    </submittedName>
</protein>
<gene>
    <name evidence="1" type="ORF">CLHOM_13790</name>
</gene>
<name>A0A0L6ZB46_9CLOT</name>
<reference evidence="2" key="1">
    <citation type="submission" date="2015-08" db="EMBL/GenBank/DDBJ databases">
        <title>Genome sequence of the strict anaerobe Clostridium homopropionicum LuHBu1 (DSM 5847T).</title>
        <authorList>
            <person name="Poehlein A."/>
            <person name="Beck M."/>
            <person name="Schiel-Bengelsdorf B."/>
            <person name="Bengelsdorf F.R."/>
            <person name="Daniel R."/>
            <person name="Duerre P."/>
        </authorList>
    </citation>
    <scope>NUCLEOTIDE SEQUENCE [LARGE SCALE GENOMIC DNA]</scope>
    <source>
        <strain evidence="2">DSM 5847</strain>
    </source>
</reference>
<dbReference type="Proteomes" id="UP000037043">
    <property type="component" value="Unassembled WGS sequence"/>
</dbReference>
<organism evidence="1 2">
    <name type="scientific">Clostridium homopropionicum DSM 5847</name>
    <dbReference type="NCBI Taxonomy" id="1121318"/>
    <lineage>
        <taxon>Bacteria</taxon>
        <taxon>Bacillati</taxon>
        <taxon>Bacillota</taxon>
        <taxon>Clostridia</taxon>
        <taxon>Eubacteriales</taxon>
        <taxon>Clostridiaceae</taxon>
        <taxon>Clostridium</taxon>
    </lineage>
</organism>
<evidence type="ECO:0000313" key="1">
    <source>
        <dbReference type="EMBL" id="KOA20180.1"/>
    </source>
</evidence>
<dbReference type="AlphaFoldDB" id="A0A0L6ZB46"/>
<dbReference type="STRING" id="36844.SAMN04488501_11196"/>
<evidence type="ECO:0000313" key="2">
    <source>
        <dbReference type="Proteomes" id="UP000037043"/>
    </source>
</evidence>
<keyword evidence="2" id="KW-1185">Reference proteome</keyword>
<dbReference type="EMBL" id="LHUR01000018">
    <property type="protein sequence ID" value="KOA20180.1"/>
    <property type="molecule type" value="Genomic_DNA"/>
</dbReference>
<dbReference type="PATRIC" id="fig|1121318.3.peg.1389"/>
<sequence length="136" mass="15964">MYDDGNSSVSLLVQGSYTIYCYFNISSKDVYKIKELYGEESWKKSKSMIIVYEFTNEKEIKIYEEHIDPFADNWFITLNRCNIQVLVKLCRKFENGTILPIATSNKVTTLTNKESSNNKVKFIKVCEFVQDKIYSY</sequence>
<proteinExistence type="predicted"/>
<dbReference type="InterPro" id="IPR032585">
    <property type="entry name" value="DUF4912"/>
</dbReference>